<accession>A0A5J4KKP4</accession>
<dbReference type="Proteomes" id="UP000326912">
    <property type="component" value="Unassembled WGS sequence"/>
</dbReference>
<dbReference type="SMART" id="SM00740">
    <property type="entry name" value="PASTA"/>
    <property type="match status" value="1"/>
</dbReference>
<dbReference type="InterPro" id="IPR005182">
    <property type="entry name" value="YdbS-like_PH"/>
</dbReference>
<keyword evidence="1" id="KW-0812">Transmembrane</keyword>
<name>A0A5J4KKP4_9CHLR</name>
<evidence type="ECO:0000256" key="1">
    <source>
        <dbReference type="SAM" id="Phobius"/>
    </source>
</evidence>
<dbReference type="AlphaFoldDB" id="A0A5J4KKP4"/>
<feature type="transmembrane region" description="Helical" evidence="1">
    <location>
        <begin position="294"/>
        <end position="312"/>
    </location>
</feature>
<keyword evidence="1" id="KW-0472">Membrane</keyword>
<proteinExistence type="predicted"/>
<dbReference type="RefSeq" id="WP_151756284.1">
    <property type="nucleotide sequence ID" value="NZ_BKZW01000001.1"/>
</dbReference>
<dbReference type="CDD" id="cd06577">
    <property type="entry name" value="PASTA_pknB"/>
    <property type="match status" value="1"/>
</dbReference>
<feature type="transmembrane region" description="Helical" evidence="1">
    <location>
        <begin position="61"/>
        <end position="88"/>
    </location>
</feature>
<dbReference type="Pfam" id="PF03703">
    <property type="entry name" value="bPH_2"/>
    <property type="match status" value="1"/>
</dbReference>
<feature type="domain" description="PASTA" evidence="2">
    <location>
        <begin position="469"/>
        <end position="532"/>
    </location>
</feature>
<sequence length="540" mass="60484">MAEKSKQTTTTTTTTRFSVNPLGSVRRRFSGSQLRRGPNRAWQFPGQQPGETVLKVVRRHWWFLVLPAWPLLLSVLAIIVVTTVAVVYPNLTSLWIVLEITAILAMLATGGWFLYKHLVAWWYETYIITDKRIINASGLFEPTRQQTPIEKVEQVGIGVDTLLGLFLNFGTVHVYLAGGDLYIRNVPNPKAVRDAIQGISTDVKAKKPKAADPVMPKDPELAAVLQSLAKGKEVPTLPNADENLPPLRGEKGRYLGPRRTFGGILRLPCDVRYVSGEYTVMYIQRSAYLLWRNLALPIALLVILAPIALFAPGTGVIPYSMWEYWWIFMGLVVLGLLVTIFLIYTNFVDDVYILTNRRIIDIERHIAFFFETRLEVEYKSIRDIRVKVPGVIARFFDVGDVYIETPGSNPDVILSYVDHPFTLQDEILGIKSHKDKVDAAKRENDEKKTLYTWFGSVVAKLEDTDHRIGAPNLKNLDLFDAMGSAKECGLNVIVSGEAVDSPHVQPGLVIQQSPPAGTVMMKGSQIEITLSKRPTLVDSI</sequence>
<dbReference type="SUPFAM" id="SSF54184">
    <property type="entry name" value="Penicillin-binding protein 2x (pbp-2x), c-terminal domain"/>
    <property type="match status" value="1"/>
</dbReference>
<dbReference type="InterPro" id="IPR005543">
    <property type="entry name" value="PASTA_dom"/>
</dbReference>
<dbReference type="PROSITE" id="PS51178">
    <property type="entry name" value="PASTA"/>
    <property type="match status" value="1"/>
</dbReference>
<comment type="caution">
    <text evidence="3">The sequence shown here is derived from an EMBL/GenBank/DDBJ whole genome shotgun (WGS) entry which is preliminary data.</text>
</comment>
<reference evidence="3 4" key="1">
    <citation type="submission" date="2019-10" db="EMBL/GenBank/DDBJ databases">
        <title>Dictyobacter vulcani sp. nov., within the class Ktedonobacteria, isolated from soil of volcanic Mt. Zao.</title>
        <authorList>
            <person name="Zheng Y."/>
            <person name="Wang C.M."/>
            <person name="Sakai Y."/>
            <person name="Abe K."/>
            <person name="Yokota A."/>
            <person name="Yabe S."/>
        </authorList>
    </citation>
    <scope>NUCLEOTIDE SEQUENCE [LARGE SCALE GENOMIC DNA]</scope>
    <source>
        <strain evidence="3 4">W12</strain>
    </source>
</reference>
<protein>
    <recommendedName>
        <fullName evidence="2">PASTA domain-containing protein</fullName>
    </recommendedName>
</protein>
<keyword evidence="1" id="KW-1133">Transmembrane helix</keyword>
<dbReference type="PANTHER" id="PTHR37938">
    <property type="entry name" value="BLL0215 PROTEIN"/>
    <property type="match status" value="1"/>
</dbReference>
<organism evidence="3 4">
    <name type="scientific">Dictyobacter vulcani</name>
    <dbReference type="NCBI Taxonomy" id="2607529"/>
    <lineage>
        <taxon>Bacteria</taxon>
        <taxon>Bacillati</taxon>
        <taxon>Chloroflexota</taxon>
        <taxon>Ktedonobacteria</taxon>
        <taxon>Ktedonobacterales</taxon>
        <taxon>Dictyobacteraceae</taxon>
        <taxon>Dictyobacter</taxon>
    </lineage>
</organism>
<dbReference type="Gene3D" id="3.30.10.20">
    <property type="match status" value="1"/>
</dbReference>
<feature type="transmembrane region" description="Helical" evidence="1">
    <location>
        <begin position="94"/>
        <end position="115"/>
    </location>
</feature>
<evidence type="ECO:0000259" key="2">
    <source>
        <dbReference type="PROSITE" id="PS51178"/>
    </source>
</evidence>
<gene>
    <name evidence="3" type="ORF">KDW_25350</name>
</gene>
<evidence type="ECO:0000313" key="4">
    <source>
        <dbReference type="Proteomes" id="UP000326912"/>
    </source>
</evidence>
<dbReference type="EMBL" id="BKZW01000001">
    <property type="protein sequence ID" value="GER88373.1"/>
    <property type="molecule type" value="Genomic_DNA"/>
</dbReference>
<dbReference type="Pfam" id="PF03793">
    <property type="entry name" value="PASTA"/>
    <property type="match status" value="1"/>
</dbReference>
<keyword evidence="4" id="KW-1185">Reference proteome</keyword>
<feature type="transmembrane region" description="Helical" evidence="1">
    <location>
        <begin position="324"/>
        <end position="348"/>
    </location>
</feature>
<dbReference type="PANTHER" id="PTHR37938:SF1">
    <property type="entry name" value="BLL0215 PROTEIN"/>
    <property type="match status" value="1"/>
</dbReference>
<evidence type="ECO:0000313" key="3">
    <source>
        <dbReference type="EMBL" id="GER88373.1"/>
    </source>
</evidence>